<feature type="transmembrane region" description="Helical" evidence="1">
    <location>
        <begin position="153"/>
        <end position="179"/>
    </location>
</feature>
<feature type="transmembrane region" description="Helical" evidence="1">
    <location>
        <begin position="85"/>
        <end position="104"/>
    </location>
</feature>
<organism evidence="2 3">
    <name type="scientific">Acinetobacter equi</name>
    <dbReference type="NCBI Taxonomy" id="1324350"/>
    <lineage>
        <taxon>Bacteria</taxon>
        <taxon>Pseudomonadati</taxon>
        <taxon>Pseudomonadota</taxon>
        <taxon>Gammaproteobacteria</taxon>
        <taxon>Moraxellales</taxon>
        <taxon>Moraxellaceae</taxon>
        <taxon>Acinetobacter</taxon>
    </lineage>
</organism>
<dbReference type="STRING" id="1324350.AOY20_14055"/>
<evidence type="ECO:0000256" key="1">
    <source>
        <dbReference type="SAM" id="Phobius"/>
    </source>
</evidence>
<evidence type="ECO:0000313" key="2">
    <source>
        <dbReference type="EMBL" id="ALH96578.1"/>
    </source>
</evidence>
<keyword evidence="1" id="KW-1133">Transmembrane helix</keyword>
<keyword evidence="1" id="KW-0812">Transmembrane</keyword>
<dbReference type="OrthoDB" id="513552at2"/>
<sequence length="196" mass="22308">MQKQKKLSKEEVIRLERDLAKYANMMDSLVRIPFTKQGVGADAALSTIPIAGDAAGFVLTCYAIYKAKQIGVPQSKLNVVLKMAIIDGLVGCLPILGTIFDIFIRPSRRTLSIVHDHIREEYDITNDHHVVHPFLHEKLEHMQKESKIWKNPIIAWVWLHLPDLLGIIFLILFVMAIWIGGTLAWEWLQNKMATTT</sequence>
<dbReference type="EMBL" id="CP012808">
    <property type="protein sequence ID" value="ALH96578.1"/>
    <property type="molecule type" value="Genomic_DNA"/>
</dbReference>
<reference evidence="2 3" key="1">
    <citation type="journal article" date="2015" name="Int. J. Syst. Evol. Microbiol.">
        <title>Acinetobacter equi sp. nov. isolated from horse faeces.</title>
        <authorList>
            <person name="Poppel M.T."/>
            <person name="Skiebe E."/>
            <person name="Laue M."/>
            <person name="Bergmann H."/>
            <person name="Ebersberger I."/>
            <person name="Garn T."/>
            <person name="Fruth A."/>
            <person name="Baumgardt S."/>
            <person name="Busse H.J."/>
            <person name="Wilharm G."/>
        </authorList>
    </citation>
    <scope>NUCLEOTIDE SEQUENCE [LARGE SCALE GENOMIC DNA]</scope>
    <source>
        <strain evidence="2 3">114</strain>
    </source>
</reference>
<protein>
    <recommendedName>
        <fullName evidence="4">DUF4112 domain-containing protein</fullName>
    </recommendedName>
</protein>
<keyword evidence="3" id="KW-1185">Reference proteome</keyword>
<gene>
    <name evidence="2" type="ORF">AOY20_14055</name>
</gene>
<name>A0A0N9VSU2_9GAMM</name>
<dbReference type="KEGG" id="aei:AOY20_14055"/>
<dbReference type="AlphaFoldDB" id="A0A0N9VSU2"/>
<accession>A0A0N9VSU2</accession>
<dbReference type="RefSeq" id="WP_054582457.1">
    <property type="nucleotide sequence ID" value="NZ_CP012808.1"/>
</dbReference>
<dbReference type="Pfam" id="PF13430">
    <property type="entry name" value="DUF4112"/>
    <property type="match status" value="1"/>
</dbReference>
<keyword evidence="1" id="KW-0472">Membrane</keyword>
<evidence type="ECO:0008006" key="4">
    <source>
        <dbReference type="Google" id="ProtNLM"/>
    </source>
</evidence>
<dbReference type="Proteomes" id="UP000064939">
    <property type="component" value="Chromosome"/>
</dbReference>
<dbReference type="PANTHER" id="PTHR35519:SF2">
    <property type="entry name" value="PH DOMAIN PROTEIN"/>
    <property type="match status" value="1"/>
</dbReference>
<feature type="transmembrane region" description="Helical" evidence="1">
    <location>
        <begin position="43"/>
        <end position="65"/>
    </location>
</feature>
<dbReference type="InterPro" id="IPR025187">
    <property type="entry name" value="DUF4112"/>
</dbReference>
<proteinExistence type="predicted"/>
<evidence type="ECO:0000313" key="3">
    <source>
        <dbReference type="Proteomes" id="UP000064939"/>
    </source>
</evidence>
<dbReference type="PANTHER" id="PTHR35519">
    <property type="entry name" value="MEMBRANE PROTEINS"/>
    <property type="match status" value="1"/>
</dbReference>